<name>A0ABQ5YKW0_9BURK</name>
<keyword evidence="1" id="KW-1133">Transmembrane helix</keyword>
<dbReference type="CDD" id="cd01949">
    <property type="entry name" value="GGDEF"/>
    <property type="match status" value="1"/>
</dbReference>
<evidence type="ECO:0000313" key="5">
    <source>
        <dbReference type="Proteomes" id="UP001156664"/>
    </source>
</evidence>
<organism evidence="4 5">
    <name type="scientific">Limnobacter litoralis</name>
    <dbReference type="NCBI Taxonomy" id="481366"/>
    <lineage>
        <taxon>Bacteria</taxon>
        <taxon>Pseudomonadati</taxon>
        <taxon>Pseudomonadota</taxon>
        <taxon>Betaproteobacteria</taxon>
        <taxon>Burkholderiales</taxon>
        <taxon>Burkholderiaceae</taxon>
        <taxon>Limnobacter</taxon>
    </lineage>
</organism>
<dbReference type="PANTHER" id="PTHR46663">
    <property type="entry name" value="DIGUANYLATE CYCLASE DGCT-RELATED"/>
    <property type="match status" value="1"/>
</dbReference>
<gene>
    <name evidence="4" type="ORF">GCM10007875_02620</name>
</gene>
<dbReference type="SUPFAM" id="SSF158472">
    <property type="entry name" value="HAMP domain-like"/>
    <property type="match status" value="1"/>
</dbReference>
<comment type="caution">
    <text evidence="4">The sequence shown here is derived from an EMBL/GenBank/DDBJ whole genome shotgun (WGS) entry which is preliminary data.</text>
</comment>
<evidence type="ECO:0000313" key="4">
    <source>
        <dbReference type="EMBL" id="GLR25175.1"/>
    </source>
</evidence>
<reference evidence="5" key="1">
    <citation type="journal article" date="2019" name="Int. J. Syst. Evol. Microbiol.">
        <title>The Global Catalogue of Microorganisms (GCM) 10K type strain sequencing project: providing services to taxonomists for standard genome sequencing and annotation.</title>
        <authorList>
            <consortium name="The Broad Institute Genomics Platform"/>
            <consortium name="The Broad Institute Genome Sequencing Center for Infectious Disease"/>
            <person name="Wu L."/>
            <person name="Ma J."/>
        </authorList>
    </citation>
    <scope>NUCLEOTIDE SEQUENCE [LARGE SCALE GENOMIC DNA]</scope>
    <source>
        <strain evidence="5">NBRC 105857</strain>
    </source>
</reference>
<evidence type="ECO:0000256" key="1">
    <source>
        <dbReference type="SAM" id="Phobius"/>
    </source>
</evidence>
<keyword evidence="5" id="KW-1185">Reference proteome</keyword>
<evidence type="ECO:0000259" key="2">
    <source>
        <dbReference type="PROSITE" id="PS50885"/>
    </source>
</evidence>
<dbReference type="InterPro" id="IPR052163">
    <property type="entry name" value="DGC-Regulatory_Protein"/>
</dbReference>
<protein>
    <recommendedName>
        <fullName evidence="6">Diguanylate cyclase</fullName>
    </recommendedName>
</protein>
<dbReference type="Gene3D" id="3.30.450.20">
    <property type="entry name" value="PAS domain"/>
    <property type="match status" value="1"/>
</dbReference>
<feature type="domain" description="HAMP" evidence="2">
    <location>
        <begin position="162"/>
        <end position="214"/>
    </location>
</feature>
<dbReference type="PANTHER" id="PTHR46663:SF2">
    <property type="entry name" value="GGDEF DOMAIN-CONTAINING PROTEIN"/>
    <property type="match status" value="1"/>
</dbReference>
<dbReference type="InterPro" id="IPR000160">
    <property type="entry name" value="GGDEF_dom"/>
</dbReference>
<feature type="domain" description="GGDEF" evidence="3">
    <location>
        <begin position="380"/>
        <end position="516"/>
    </location>
</feature>
<accession>A0ABQ5YKW0</accession>
<dbReference type="Gene3D" id="3.30.70.270">
    <property type="match status" value="1"/>
</dbReference>
<dbReference type="Pfam" id="PF00990">
    <property type="entry name" value="GGDEF"/>
    <property type="match status" value="1"/>
</dbReference>
<dbReference type="PROSITE" id="PS50887">
    <property type="entry name" value="GGDEF"/>
    <property type="match status" value="1"/>
</dbReference>
<dbReference type="SMART" id="SM00304">
    <property type="entry name" value="HAMP"/>
    <property type="match status" value="1"/>
</dbReference>
<dbReference type="InterPro" id="IPR003660">
    <property type="entry name" value="HAMP_dom"/>
</dbReference>
<dbReference type="InterPro" id="IPR043128">
    <property type="entry name" value="Rev_trsase/Diguanyl_cyclase"/>
</dbReference>
<dbReference type="PROSITE" id="PS50885">
    <property type="entry name" value="HAMP"/>
    <property type="match status" value="1"/>
</dbReference>
<dbReference type="RefSeq" id="WP_284279496.1">
    <property type="nucleotide sequence ID" value="NZ_BSOJ01000004.1"/>
</dbReference>
<feature type="transmembrane region" description="Helical" evidence="1">
    <location>
        <begin position="138"/>
        <end position="164"/>
    </location>
</feature>
<dbReference type="SMART" id="SM00267">
    <property type="entry name" value="GGDEF"/>
    <property type="match status" value="1"/>
</dbReference>
<dbReference type="Pfam" id="PF00672">
    <property type="entry name" value="HAMP"/>
    <property type="match status" value="1"/>
</dbReference>
<keyword evidence="1" id="KW-0472">Membrane</keyword>
<dbReference type="CDD" id="cd06225">
    <property type="entry name" value="HAMP"/>
    <property type="match status" value="1"/>
</dbReference>
<dbReference type="NCBIfam" id="TIGR00254">
    <property type="entry name" value="GGDEF"/>
    <property type="match status" value="1"/>
</dbReference>
<evidence type="ECO:0000259" key="3">
    <source>
        <dbReference type="PROSITE" id="PS50887"/>
    </source>
</evidence>
<sequence length="527" mass="58408">MSFKWKWIVTTFLTQIFFGLVFSAIQFQHMTDAALEAMHGNVATMQLELGNLLSKSGSKREEVIRQYLHTVMLKQDLVYAALLSSSGKPVVTLGESVEPRTSSLDSSSLVNSFATPGGSERIEVEFDPDEVFGKRNHFVFFLVGAFVLSAFACGLVLLGLGNALSARLTELRLKAGAIQSGDTSVRIDVKGKDELSCLGWAFNNMTEAIELQISLMEENTLRSIAEKNRLDLLLSSLNSGVAYLDEQFNVQYVNKALARMLKTTSPAPSSPDLAVLLKRAGVVREQQVILNDLMTEYFRNHEAPDELDFTDGQALQFRFAIYRDKVQGPHGVLIVEDVSMRKNVEDLKNEVETDPLTAVLNRRGFEMTLQSRLGRLLPGELLGVMYLDLDGFKAVNDTLGHKAGDQILKTSASLLKGATRNIDLVARLGGDEFAIIIGRANMQLMKNISERIIDAFSRDKLLGRIRQNHHLSVTCSIGAALYPLHAQNVTDLLELSDRQMYFAKRAGKNCYRIASSSTNTGEEMTRV</sequence>
<keyword evidence="1" id="KW-0812">Transmembrane</keyword>
<dbReference type="SUPFAM" id="SSF55073">
    <property type="entry name" value="Nucleotide cyclase"/>
    <property type="match status" value="1"/>
</dbReference>
<dbReference type="Gene3D" id="6.10.340.10">
    <property type="match status" value="1"/>
</dbReference>
<proteinExistence type="predicted"/>
<dbReference type="Proteomes" id="UP001156664">
    <property type="component" value="Unassembled WGS sequence"/>
</dbReference>
<dbReference type="EMBL" id="BSOJ01000004">
    <property type="protein sequence ID" value="GLR25175.1"/>
    <property type="molecule type" value="Genomic_DNA"/>
</dbReference>
<evidence type="ECO:0008006" key="6">
    <source>
        <dbReference type="Google" id="ProtNLM"/>
    </source>
</evidence>
<dbReference type="InterPro" id="IPR029787">
    <property type="entry name" value="Nucleotide_cyclase"/>
</dbReference>